<organism evidence="2">
    <name type="scientific">marine sediment metagenome</name>
    <dbReference type="NCBI Taxonomy" id="412755"/>
    <lineage>
        <taxon>unclassified sequences</taxon>
        <taxon>metagenomes</taxon>
        <taxon>ecological metagenomes</taxon>
    </lineage>
</organism>
<dbReference type="InterPro" id="IPR002500">
    <property type="entry name" value="PAPS_reduct_dom"/>
</dbReference>
<protein>
    <recommendedName>
        <fullName evidence="1">Phosphoadenosine phosphosulphate reductase domain-containing protein</fullName>
    </recommendedName>
</protein>
<evidence type="ECO:0000259" key="1">
    <source>
        <dbReference type="Pfam" id="PF01507"/>
    </source>
</evidence>
<gene>
    <name evidence="2" type="ORF">LCGC14_1013110</name>
</gene>
<reference evidence="2" key="1">
    <citation type="journal article" date="2015" name="Nature">
        <title>Complex archaea that bridge the gap between prokaryotes and eukaryotes.</title>
        <authorList>
            <person name="Spang A."/>
            <person name="Saw J.H."/>
            <person name="Jorgensen S.L."/>
            <person name="Zaremba-Niedzwiedzka K."/>
            <person name="Martijn J."/>
            <person name="Lind A.E."/>
            <person name="van Eijk R."/>
            <person name="Schleper C."/>
            <person name="Guy L."/>
            <person name="Ettema T.J."/>
        </authorList>
    </citation>
    <scope>NUCLEOTIDE SEQUENCE</scope>
</reference>
<comment type="caution">
    <text evidence="2">The sequence shown here is derived from an EMBL/GenBank/DDBJ whole genome shotgun (WGS) entry which is preliminary data.</text>
</comment>
<dbReference type="Gene3D" id="3.40.50.620">
    <property type="entry name" value="HUPs"/>
    <property type="match status" value="1"/>
</dbReference>
<dbReference type="InterPro" id="IPR014729">
    <property type="entry name" value="Rossmann-like_a/b/a_fold"/>
</dbReference>
<dbReference type="SUPFAM" id="SSF52402">
    <property type="entry name" value="Adenine nucleotide alpha hydrolases-like"/>
    <property type="match status" value="1"/>
</dbReference>
<proteinExistence type="predicted"/>
<dbReference type="AlphaFoldDB" id="A0A0F9NL77"/>
<dbReference type="Pfam" id="PF01507">
    <property type="entry name" value="PAPS_reduct"/>
    <property type="match status" value="1"/>
</dbReference>
<dbReference type="GO" id="GO:0003824">
    <property type="term" value="F:catalytic activity"/>
    <property type="evidence" value="ECO:0007669"/>
    <property type="project" value="InterPro"/>
</dbReference>
<name>A0A0F9NL77_9ZZZZ</name>
<dbReference type="EMBL" id="LAZR01003994">
    <property type="protein sequence ID" value="KKN12772.1"/>
    <property type="molecule type" value="Genomic_DNA"/>
</dbReference>
<feature type="domain" description="Phosphoadenosine phosphosulphate reductase" evidence="1">
    <location>
        <begin position="51"/>
        <end position="118"/>
    </location>
</feature>
<accession>A0A0F9NL77</accession>
<sequence length="204" mass="24148">MPRTKFPLKVRIYPEDCGMSIKEKQALPLEVKLKITQYKIKEWYRYWGGNVFISNSGGRDSSVLAHIVMDIYPEVSNIFLNTGLEFPEILNHVKTFPNLIKLQPKKKFLQVINEYGYPVISKETSQKIFELRNTKSEKLKRKRLSGPHSIPKKWRFLIRAPFKISDRCCYIMKKTPSKKYEKEFKQKPYIGLMLFDEKIPIKKI</sequence>
<evidence type="ECO:0000313" key="2">
    <source>
        <dbReference type="EMBL" id="KKN12772.1"/>
    </source>
</evidence>